<organism evidence="1 2">
    <name type="scientific">Syntrophobotulus glycolicus (strain DSM 8271 / FlGlyR)</name>
    <dbReference type="NCBI Taxonomy" id="645991"/>
    <lineage>
        <taxon>Bacteria</taxon>
        <taxon>Bacillati</taxon>
        <taxon>Bacillota</taxon>
        <taxon>Clostridia</taxon>
        <taxon>Eubacteriales</taxon>
        <taxon>Desulfitobacteriaceae</taxon>
        <taxon>Syntrophobotulus</taxon>
    </lineage>
</organism>
<dbReference type="HOGENOM" id="CLU_3398909_0_0_9"/>
<accession>F0SWW0</accession>
<keyword evidence="2" id="KW-1185">Reference proteome</keyword>
<dbReference type="AlphaFoldDB" id="F0SWW0"/>
<protein>
    <submittedName>
        <fullName evidence="1">Uncharacterized protein</fullName>
    </submittedName>
</protein>
<reference evidence="1 2" key="1">
    <citation type="journal article" date="2011" name="Stand. Genomic Sci.">
        <title>Complete genome sequence of Syntrophobotulus glycolicus type strain (FlGlyR).</title>
        <authorList>
            <person name="Han C."/>
            <person name="Mwirichia R."/>
            <person name="Chertkov O."/>
            <person name="Held B."/>
            <person name="Lapidus A."/>
            <person name="Nolan M."/>
            <person name="Lucas S."/>
            <person name="Hammon N."/>
            <person name="Deshpande S."/>
            <person name="Cheng J.F."/>
            <person name="Tapia R."/>
            <person name="Goodwin L."/>
            <person name="Pitluck S."/>
            <person name="Huntemann M."/>
            <person name="Liolios K."/>
            <person name="Ivanova N."/>
            <person name="Pagani I."/>
            <person name="Mavromatis K."/>
            <person name="Ovchinikova G."/>
            <person name="Pati A."/>
            <person name="Chen A."/>
            <person name="Palaniappan K."/>
            <person name="Land M."/>
            <person name="Hauser L."/>
            <person name="Brambilla E.M."/>
            <person name="Rohde M."/>
            <person name="Spring S."/>
            <person name="Sikorski J."/>
            <person name="Goker M."/>
            <person name="Woyke T."/>
            <person name="Bristow J."/>
            <person name="Eisen J.A."/>
            <person name="Markowitz V."/>
            <person name="Hugenholtz P."/>
            <person name="Kyrpides N.C."/>
            <person name="Klenk H.P."/>
            <person name="Detter J.C."/>
        </authorList>
    </citation>
    <scope>NUCLEOTIDE SEQUENCE [LARGE SCALE GENOMIC DNA]</scope>
    <source>
        <strain evidence="2">DSM 8271 / FlGlyR</strain>
    </source>
</reference>
<evidence type="ECO:0000313" key="1">
    <source>
        <dbReference type="EMBL" id="ADY54650.1"/>
    </source>
</evidence>
<reference evidence="2" key="2">
    <citation type="submission" date="2011-02" db="EMBL/GenBank/DDBJ databases">
        <title>The complete genome of Syntrophobotulus glycolicus DSM 8271.</title>
        <authorList>
            <person name="Lucas S."/>
            <person name="Copeland A."/>
            <person name="Lapidus A."/>
            <person name="Bruce D."/>
            <person name="Goodwin L."/>
            <person name="Pitluck S."/>
            <person name="Kyrpides N."/>
            <person name="Mavromatis K."/>
            <person name="Pagani I."/>
            <person name="Ivanova N."/>
            <person name="Mikhailova N."/>
            <person name="Chertkov O."/>
            <person name="Held B."/>
            <person name="Detter J.C."/>
            <person name="Tapia R."/>
            <person name="Han C."/>
            <person name="Land M."/>
            <person name="Hauser L."/>
            <person name="Markowitz V."/>
            <person name="Cheng J.-F."/>
            <person name="Hugenholtz P."/>
            <person name="Woyke T."/>
            <person name="Wu D."/>
            <person name="Spring S."/>
            <person name="Schroeder M."/>
            <person name="Brambilla E."/>
            <person name="Klenk H.-P."/>
            <person name="Eisen J.A."/>
        </authorList>
    </citation>
    <scope>NUCLEOTIDE SEQUENCE [LARGE SCALE GENOMIC DNA]</scope>
    <source>
        <strain evidence="2">DSM 8271 / FlGlyR</strain>
    </source>
</reference>
<dbReference type="EMBL" id="CP002547">
    <property type="protein sequence ID" value="ADY54650.1"/>
    <property type="molecule type" value="Genomic_DNA"/>
</dbReference>
<proteinExistence type="predicted"/>
<dbReference type="Proteomes" id="UP000007488">
    <property type="component" value="Chromosome"/>
</dbReference>
<dbReference type="STRING" id="645991.Sgly_0281"/>
<gene>
    <name evidence="1" type="ordered locus">Sgly_0281</name>
</gene>
<name>F0SWW0_SYNGF</name>
<dbReference type="KEGG" id="sgy:Sgly_0281"/>
<evidence type="ECO:0000313" key="2">
    <source>
        <dbReference type="Proteomes" id="UP000007488"/>
    </source>
</evidence>
<sequence>MVVERRLIVLKKQATTWIIDHSGEGGDKSAL</sequence>